<evidence type="ECO:0000313" key="4">
    <source>
        <dbReference type="Proteomes" id="UP001194469"/>
    </source>
</evidence>
<dbReference type="RefSeq" id="WP_196608663.1">
    <property type="nucleotide sequence ID" value="NZ_VRYY01000122.1"/>
</dbReference>
<dbReference type="PANTHER" id="PTHR43356">
    <property type="entry name" value="PHOSPHATE ACETYLTRANSFERASE"/>
    <property type="match status" value="1"/>
</dbReference>
<dbReference type="Proteomes" id="UP001194469">
    <property type="component" value="Unassembled WGS sequence"/>
</dbReference>
<dbReference type="SUPFAM" id="SSF52540">
    <property type="entry name" value="P-loop containing nucleoside triphosphate hydrolases"/>
    <property type="match status" value="1"/>
</dbReference>
<comment type="caution">
    <text evidence="3">The sequence shown here is derived from an EMBL/GenBank/DDBJ whole genome shotgun (WGS) entry which is preliminary data.</text>
</comment>
<keyword evidence="4" id="KW-1185">Reference proteome</keyword>
<proteinExistence type="predicted"/>
<dbReference type="Pfam" id="PF13500">
    <property type="entry name" value="AAA_26"/>
    <property type="match status" value="1"/>
</dbReference>
<evidence type="ECO:0000259" key="2">
    <source>
        <dbReference type="Pfam" id="PF07085"/>
    </source>
</evidence>
<evidence type="ECO:0000313" key="3">
    <source>
        <dbReference type="EMBL" id="MBG3876527.1"/>
    </source>
</evidence>
<dbReference type="InterPro" id="IPR010766">
    <property type="entry name" value="DRTGG"/>
</dbReference>
<dbReference type="InterPro" id="IPR028979">
    <property type="entry name" value="Ser_kin/Pase_Hpr-like_N_sf"/>
</dbReference>
<dbReference type="InterPro" id="IPR050500">
    <property type="entry name" value="Phos_Acetyltrans/Butyryltrans"/>
</dbReference>
<dbReference type="Gene3D" id="3.40.1390.20">
    <property type="entry name" value="HprK N-terminal domain-like"/>
    <property type="match status" value="1"/>
</dbReference>
<dbReference type="SUPFAM" id="SSF75138">
    <property type="entry name" value="HprK N-terminal domain-like"/>
    <property type="match status" value="1"/>
</dbReference>
<dbReference type="Gene3D" id="3.40.50.300">
    <property type="entry name" value="P-loop containing nucleotide triphosphate hydrolases"/>
    <property type="match status" value="1"/>
</dbReference>
<dbReference type="CDD" id="cd03109">
    <property type="entry name" value="DTBS"/>
    <property type="match status" value="1"/>
</dbReference>
<name>A0ABS0J273_9BACT</name>
<organism evidence="3 4">
    <name type="scientific">Nitratidesulfovibrio oxamicus</name>
    <dbReference type="NCBI Taxonomy" id="32016"/>
    <lineage>
        <taxon>Bacteria</taxon>
        <taxon>Pseudomonadati</taxon>
        <taxon>Thermodesulfobacteriota</taxon>
        <taxon>Desulfovibrionia</taxon>
        <taxon>Desulfovibrionales</taxon>
        <taxon>Desulfovibrionaceae</taxon>
        <taxon>Nitratidesulfovibrio</taxon>
    </lineage>
</organism>
<dbReference type="PANTHER" id="PTHR43356:SF2">
    <property type="entry name" value="PHOSPHATE ACETYLTRANSFERASE"/>
    <property type="match status" value="1"/>
</dbReference>
<dbReference type="InterPro" id="IPR027417">
    <property type="entry name" value="P-loop_NTPase"/>
</dbReference>
<gene>
    <name evidence="3" type="ORF">FVW20_05665</name>
</gene>
<dbReference type="EMBL" id="VRYY01000122">
    <property type="protein sequence ID" value="MBG3876527.1"/>
    <property type="molecule type" value="Genomic_DNA"/>
</dbReference>
<comment type="subunit">
    <text evidence="1">Homohexamer.</text>
</comment>
<protein>
    <submittedName>
        <fullName evidence="3">Phosphotransacetylase family protein</fullName>
    </submittedName>
</protein>
<accession>A0ABS0J273</accession>
<feature type="domain" description="DRTGG" evidence="2">
    <location>
        <begin position="212"/>
        <end position="317"/>
    </location>
</feature>
<dbReference type="Pfam" id="PF07085">
    <property type="entry name" value="DRTGG"/>
    <property type="match status" value="1"/>
</dbReference>
<reference evidence="3 4" key="1">
    <citation type="submission" date="2019-08" db="EMBL/GenBank/DDBJ databases">
        <authorList>
            <person name="Luo N."/>
        </authorList>
    </citation>
    <scope>NUCLEOTIDE SEQUENCE [LARGE SCALE GENOMIC DNA]</scope>
    <source>
        <strain evidence="3 4">NCIMB 9442</strain>
    </source>
</reference>
<evidence type="ECO:0000256" key="1">
    <source>
        <dbReference type="ARBA" id="ARBA00011643"/>
    </source>
</evidence>
<sequence>MVGIYIGSTAARAGKNLVCMALGLALRQTGRNVGFMKPLGTLPRTVDEQTGDEDALLVQEVLGLSAPPEVLTPVIMPGNIRAAALSGGNALERVASAYGALSRGHDTMLVGGAGAFLTTGKARGVDGPTVVRRLDLKVLLVERYAHGIDYDAILYAKELLGDALAGVLCNDVPESYLRDAEEVLVPFLAERGVPVLGIVPNDPLLNAIKVSELAHRLGGRMVSGTARASRIVDGFLIGTMQVENFMAHFRRHANCATIVGGDRTDLQLVALEGQCPCLVLTGNIPPDEIIRARSEALGVPVVVVREDTYTVARKMEEILNSQKLRELVKIRRGADLVAHALDLARLTAQLGIQ</sequence>